<protein>
    <submittedName>
        <fullName evidence="1">Uncharacterized protein</fullName>
    </submittedName>
</protein>
<keyword evidence="2" id="KW-1185">Reference proteome</keyword>
<proteinExistence type="predicted"/>
<reference evidence="1 2" key="1">
    <citation type="submission" date="2024-01" db="EMBL/GenBank/DDBJ databases">
        <title>A telomere-to-telomere, gap-free genome of sweet tea (Lithocarpus litseifolius).</title>
        <authorList>
            <person name="Zhou J."/>
        </authorList>
    </citation>
    <scope>NUCLEOTIDE SEQUENCE [LARGE SCALE GENOMIC DNA]</scope>
    <source>
        <strain evidence="1">Zhou-2022a</strain>
        <tissue evidence="1">Leaf</tissue>
    </source>
</reference>
<dbReference type="EMBL" id="JAZDWU010000008">
    <property type="protein sequence ID" value="KAK9994869.1"/>
    <property type="molecule type" value="Genomic_DNA"/>
</dbReference>
<dbReference type="AlphaFoldDB" id="A0AAW2C9G2"/>
<name>A0AAW2C9G2_9ROSI</name>
<dbReference type="PANTHER" id="PTHR35766">
    <property type="entry name" value="OS08G0543600 PROTEIN"/>
    <property type="match status" value="1"/>
</dbReference>
<sequence length="202" mass="23665">MKMICCFVKVQQGREPLDVSYCSMAVDGGLNDELLPQRLHNLARQREELQRMEIEIKAQLISRSEIVELQTIFDARIKEHANATAKLQHRVAQESILYKDEQLREAQAWLARVQEMDVLQSNTNHSLQAELRERTEQYNQLWLGCQRLFAEMERLHMHTIQQLQLELADARERSGTYSDESRISQTNSKRMYLSLDKAMETS</sequence>
<dbReference type="Proteomes" id="UP001459277">
    <property type="component" value="Unassembled WGS sequence"/>
</dbReference>
<accession>A0AAW2C9G2</accession>
<evidence type="ECO:0000313" key="2">
    <source>
        <dbReference type="Proteomes" id="UP001459277"/>
    </source>
</evidence>
<evidence type="ECO:0000313" key="1">
    <source>
        <dbReference type="EMBL" id="KAK9994869.1"/>
    </source>
</evidence>
<dbReference type="PANTHER" id="PTHR35766:SF1">
    <property type="entry name" value="OS08G0543600 PROTEIN"/>
    <property type="match status" value="1"/>
</dbReference>
<gene>
    <name evidence="1" type="ORF">SO802_024572</name>
</gene>
<comment type="caution">
    <text evidence="1">The sequence shown here is derived from an EMBL/GenBank/DDBJ whole genome shotgun (WGS) entry which is preliminary data.</text>
</comment>
<organism evidence="1 2">
    <name type="scientific">Lithocarpus litseifolius</name>
    <dbReference type="NCBI Taxonomy" id="425828"/>
    <lineage>
        <taxon>Eukaryota</taxon>
        <taxon>Viridiplantae</taxon>
        <taxon>Streptophyta</taxon>
        <taxon>Embryophyta</taxon>
        <taxon>Tracheophyta</taxon>
        <taxon>Spermatophyta</taxon>
        <taxon>Magnoliopsida</taxon>
        <taxon>eudicotyledons</taxon>
        <taxon>Gunneridae</taxon>
        <taxon>Pentapetalae</taxon>
        <taxon>rosids</taxon>
        <taxon>fabids</taxon>
        <taxon>Fagales</taxon>
        <taxon>Fagaceae</taxon>
        <taxon>Lithocarpus</taxon>
    </lineage>
</organism>